<evidence type="ECO:0000256" key="1">
    <source>
        <dbReference type="ARBA" id="ARBA00011073"/>
    </source>
</evidence>
<dbReference type="InterPro" id="IPR036852">
    <property type="entry name" value="Peptidase_S8/S53_dom_sf"/>
</dbReference>
<keyword evidence="2" id="KW-0645">Protease</keyword>
<gene>
    <name evidence="7" type="ORF">SAMN05661109_02123</name>
</gene>
<dbReference type="RefSeq" id="WP_092259974.1">
    <property type="nucleotide sequence ID" value="NZ_CP047199.1"/>
</dbReference>
<proteinExistence type="inferred from homology"/>
<dbReference type="SUPFAM" id="SSF52743">
    <property type="entry name" value="Subtilisin-like"/>
    <property type="match status" value="1"/>
</dbReference>
<evidence type="ECO:0000313" key="8">
    <source>
        <dbReference type="Proteomes" id="UP000198929"/>
    </source>
</evidence>
<protein>
    <submittedName>
        <fullName evidence="7">Subtilase family protein</fullName>
    </submittedName>
</protein>
<accession>A0A1H9V853</accession>
<feature type="domain" description="Peptidase S8/S53" evidence="6">
    <location>
        <begin position="288"/>
        <end position="639"/>
    </location>
</feature>
<name>A0A1H9V853_9CORY</name>
<dbReference type="InterPro" id="IPR000209">
    <property type="entry name" value="Peptidase_S8/S53_dom"/>
</dbReference>
<dbReference type="Proteomes" id="UP000198929">
    <property type="component" value="Unassembled WGS sequence"/>
</dbReference>
<dbReference type="AlphaFoldDB" id="A0A1H9V853"/>
<dbReference type="CDD" id="cd04847">
    <property type="entry name" value="Peptidases_S8_Subtilisin_like_2"/>
    <property type="match status" value="1"/>
</dbReference>
<dbReference type="EMBL" id="FOGQ01000010">
    <property type="protein sequence ID" value="SES17711.1"/>
    <property type="molecule type" value="Genomic_DNA"/>
</dbReference>
<reference evidence="8" key="1">
    <citation type="submission" date="2016-10" db="EMBL/GenBank/DDBJ databases">
        <authorList>
            <person name="Varghese N."/>
            <person name="Submissions S."/>
        </authorList>
    </citation>
    <scope>NUCLEOTIDE SEQUENCE [LARGE SCALE GENOMIC DNA]</scope>
    <source>
        <strain evidence="8">DSM 20524</strain>
    </source>
</reference>
<evidence type="ECO:0000256" key="2">
    <source>
        <dbReference type="ARBA" id="ARBA00022670"/>
    </source>
</evidence>
<comment type="similarity">
    <text evidence="1">Belongs to the peptidase S8 family.</text>
</comment>
<feature type="region of interest" description="Disordered" evidence="5">
    <location>
        <begin position="743"/>
        <end position="762"/>
    </location>
</feature>
<dbReference type="STRING" id="1121357.SAMN05661109_02123"/>
<dbReference type="GO" id="GO:0006508">
    <property type="term" value="P:proteolysis"/>
    <property type="evidence" value="ECO:0007669"/>
    <property type="project" value="UniProtKB-KW"/>
</dbReference>
<dbReference type="Pfam" id="PF00082">
    <property type="entry name" value="Peptidase_S8"/>
    <property type="match status" value="1"/>
</dbReference>
<feature type="compositionally biased region" description="Basic and acidic residues" evidence="5">
    <location>
        <begin position="745"/>
        <end position="761"/>
    </location>
</feature>
<keyword evidence="4" id="KW-0720">Serine protease</keyword>
<evidence type="ECO:0000256" key="5">
    <source>
        <dbReference type="SAM" id="MobiDB-lite"/>
    </source>
</evidence>
<dbReference type="InterPro" id="IPR034074">
    <property type="entry name" value="Y4bN_pept_dom"/>
</dbReference>
<keyword evidence="8" id="KW-1185">Reference proteome</keyword>
<evidence type="ECO:0000259" key="6">
    <source>
        <dbReference type="Pfam" id="PF00082"/>
    </source>
</evidence>
<evidence type="ECO:0000313" key="7">
    <source>
        <dbReference type="EMBL" id="SES17711.1"/>
    </source>
</evidence>
<feature type="region of interest" description="Disordered" evidence="5">
    <location>
        <begin position="19"/>
        <end position="39"/>
    </location>
</feature>
<dbReference type="InterPro" id="IPR050131">
    <property type="entry name" value="Peptidase_S8_subtilisin-like"/>
</dbReference>
<evidence type="ECO:0000256" key="3">
    <source>
        <dbReference type="ARBA" id="ARBA00022801"/>
    </source>
</evidence>
<dbReference type="GO" id="GO:0004252">
    <property type="term" value="F:serine-type endopeptidase activity"/>
    <property type="evidence" value="ECO:0007669"/>
    <property type="project" value="InterPro"/>
</dbReference>
<dbReference type="Gene3D" id="3.40.50.200">
    <property type="entry name" value="Peptidase S8/S53 domain"/>
    <property type="match status" value="1"/>
</dbReference>
<dbReference type="PANTHER" id="PTHR43806:SF11">
    <property type="entry name" value="CEREVISIN-RELATED"/>
    <property type="match status" value="1"/>
</dbReference>
<dbReference type="PANTHER" id="PTHR43806">
    <property type="entry name" value="PEPTIDASE S8"/>
    <property type="match status" value="1"/>
</dbReference>
<keyword evidence="3" id="KW-0378">Hydrolase</keyword>
<evidence type="ECO:0000256" key="4">
    <source>
        <dbReference type="ARBA" id="ARBA00022825"/>
    </source>
</evidence>
<sequence>MAEQNSNLDHIYVHGRAESKDFRARGGGNPQIKDVDRRAHGERLRSAAEESFQAFDERKDAAVLHSLELQATGTTIVVRGASAEYPLKLESLSRMGGKNSQPKWLLLSVRGSRNNDLEQATIWVSDANRNEFLRLFEKFIEEDTKSGKPKNQALIANMSEIREAFIEDLWTSDTDLPGKGKHWWELWLDAQSARAAQWQTILDGVEIRYQQRGFEISDRVVIWVETTREQLELLLYTALPLVEIRPPNFIDTVEDLPLEEQAEYVEELAERVQAIGHGTVPATGQDASAVCLLDTGVMRTHRLLVQSLSPADHHTIVGISGVDVHDKGHGTSMAGIVLYADLEPLLRSTHPAYLTHRLESVRMTPKAGEPKIDPLDYGSATAEAVSLPEVASRDRRRAFCLTLSTSGGEQPLGEPTLWSSAVDALAVGTDVVRDGKQIKLLSEPDQSRSRLFVVAAGNVSRYREEYRKNCLNEPIHDPAQAWNALTVGAYTDLTQRPKDPQYTGWKTVAEAGDISPHTTTSLCFDQSLWPIKPDICMEGGNVLTDGAGLFEDRHANLSLRSTGRKNDLDLTSANATSAAAAQAARLAAIAMNRYPEYWPETIRGLLTHSAEWTEVMKDRLDQANKKNERQALLREFGWGTPTEDAVLNSFQNAVTLVTQDSFEPFTGDDHAMRQFRLHPLPWPTDVLESLGDSEVRLRVTLSYFIEPSASRRGWRDKYTYASHGLRFDLQGRLESEQDFISRMGQDADKPKGDSKGSDSDRWLVGQNARSRGSLHQDEWVGSGAELAHCQNLAVWPTSGWWKKNKRKDRRDLPVRYALILSLKTEEQNVDLYTPIVTELNIPVVTEIPVS</sequence>
<organism evidence="7 8">
    <name type="scientific">Corynebacterium cystitidis DSM 20524</name>
    <dbReference type="NCBI Taxonomy" id="1121357"/>
    <lineage>
        <taxon>Bacteria</taxon>
        <taxon>Bacillati</taxon>
        <taxon>Actinomycetota</taxon>
        <taxon>Actinomycetes</taxon>
        <taxon>Mycobacteriales</taxon>
        <taxon>Corynebacteriaceae</taxon>
        <taxon>Corynebacterium</taxon>
    </lineage>
</organism>